<accession>A0A6V7QB90</accession>
<gene>
    <name evidence="2" type="ORF">CB5_LOCUS23675</name>
</gene>
<dbReference type="EMBL" id="LR862135">
    <property type="protein sequence ID" value="CAD1840464.1"/>
    <property type="molecule type" value="Genomic_DNA"/>
</dbReference>
<feature type="chain" id="PRO_5027960116" evidence="1">
    <location>
        <begin position="27"/>
        <end position="178"/>
    </location>
</feature>
<proteinExistence type="predicted"/>
<name>A0A6V7QB90_ANACO</name>
<evidence type="ECO:0000313" key="2">
    <source>
        <dbReference type="EMBL" id="CAD1840464.1"/>
    </source>
</evidence>
<reference evidence="2" key="1">
    <citation type="submission" date="2020-07" db="EMBL/GenBank/DDBJ databases">
        <authorList>
            <person name="Lin J."/>
        </authorList>
    </citation>
    <scope>NUCLEOTIDE SEQUENCE</scope>
</reference>
<evidence type="ECO:0000256" key="1">
    <source>
        <dbReference type="SAM" id="SignalP"/>
    </source>
</evidence>
<protein>
    <submittedName>
        <fullName evidence="2">Uncharacterized protein</fullName>
    </submittedName>
</protein>
<organism evidence="2">
    <name type="scientific">Ananas comosus var. bracteatus</name>
    <name type="common">red pineapple</name>
    <dbReference type="NCBI Taxonomy" id="296719"/>
    <lineage>
        <taxon>Eukaryota</taxon>
        <taxon>Viridiplantae</taxon>
        <taxon>Streptophyta</taxon>
        <taxon>Embryophyta</taxon>
        <taxon>Tracheophyta</taxon>
        <taxon>Spermatophyta</taxon>
        <taxon>Magnoliopsida</taxon>
        <taxon>Liliopsida</taxon>
        <taxon>Poales</taxon>
        <taxon>Bromeliaceae</taxon>
        <taxon>Bromelioideae</taxon>
        <taxon>Ananas</taxon>
    </lineage>
</organism>
<sequence length="178" mass="19309">MQFDPSWLLLAAWVWLTFFCSQETDATVVQVGSGFCLRSLDRHGGLDWVLLDYLSVLLAFFGLRYPLGGETCLHVLTSPTIFQVSRAMSSGTRREVRGGDSVRVNSGSPVFVADLAYSGDTPIGYLACAVPNGPVVVNIPTLGMSLPHGNPLRRPIPHRRAYIAMAISGVPACMERPS</sequence>
<keyword evidence="1" id="KW-0732">Signal</keyword>
<dbReference type="AlphaFoldDB" id="A0A6V7QB90"/>
<feature type="signal peptide" evidence="1">
    <location>
        <begin position="1"/>
        <end position="26"/>
    </location>
</feature>